<keyword evidence="3 9" id="KW-0812">Transmembrane</keyword>
<proteinExistence type="inferred from homology"/>
<dbReference type="Gene3D" id="3.10.100.10">
    <property type="entry name" value="Mannose-Binding Protein A, subunit A"/>
    <property type="match status" value="1"/>
</dbReference>
<keyword evidence="7" id="KW-0675">Receptor</keyword>
<feature type="compositionally biased region" description="Polar residues" evidence="8">
    <location>
        <begin position="392"/>
        <end position="407"/>
    </location>
</feature>
<protein>
    <submittedName>
        <fullName evidence="14">Uncharacterized protein LOC106076242</fullName>
    </submittedName>
</protein>
<comment type="subcellular location">
    <subcellularLocation>
        <location evidence="1">Membrane</location>
        <topology evidence="1">Multi-pass membrane protein</topology>
    </subcellularLocation>
</comment>
<feature type="transmembrane region" description="Helical" evidence="9">
    <location>
        <begin position="1623"/>
        <end position="1641"/>
    </location>
</feature>
<evidence type="ECO:0000256" key="3">
    <source>
        <dbReference type="ARBA" id="ARBA00022692"/>
    </source>
</evidence>
<keyword evidence="5 9" id="KW-0472">Membrane</keyword>
<feature type="domain" description="G-protein coupled receptors family 2 profile 2" evidence="12">
    <location>
        <begin position="1586"/>
        <end position="1829"/>
    </location>
</feature>
<feature type="compositionally biased region" description="Basic and acidic residues" evidence="8">
    <location>
        <begin position="205"/>
        <end position="215"/>
    </location>
</feature>
<dbReference type="PRINTS" id="PR00249">
    <property type="entry name" value="GPCRSECRETIN"/>
</dbReference>
<feature type="compositionally biased region" description="Polar residues" evidence="8">
    <location>
        <begin position="673"/>
        <end position="687"/>
    </location>
</feature>
<evidence type="ECO:0000256" key="8">
    <source>
        <dbReference type="SAM" id="MobiDB-lite"/>
    </source>
</evidence>
<feature type="transmembrane region" description="Helical" evidence="9">
    <location>
        <begin position="1731"/>
        <end position="1759"/>
    </location>
</feature>
<dbReference type="GeneID" id="106076242"/>
<evidence type="ECO:0000313" key="14">
    <source>
        <dbReference type="RefSeq" id="XP_055881527.1"/>
    </source>
</evidence>
<feature type="compositionally biased region" description="Low complexity" evidence="8">
    <location>
        <begin position="733"/>
        <end position="746"/>
    </location>
</feature>
<dbReference type="GO" id="GO:0016020">
    <property type="term" value="C:membrane"/>
    <property type="evidence" value="ECO:0007669"/>
    <property type="project" value="UniProtKB-SubCell"/>
</dbReference>
<feature type="transmembrane region" description="Helical" evidence="9">
    <location>
        <begin position="1805"/>
        <end position="1827"/>
    </location>
</feature>
<evidence type="ECO:0000313" key="13">
    <source>
        <dbReference type="Proteomes" id="UP001165740"/>
    </source>
</evidence>
<feature type="compositionally biased region" description="Low complexity" evidence="8">
    <location>
        <begin position="690"/>
        <end position="704"/>
    </location>
</feature>
<dbReference type="InterPro" id="IPR053066">
    <property type="entry name" value="ADGR_G7"/>
</dbReference>
<dbReference type="GO" id="GO:0007166">
    <property type="term" value="P:cell surface receptor signaling pathway"/>
    <property type="evidence" value="ECO:0007669"/>
    <property type="project" value="InterPro"/>
</dbReference>
<dbReference type="InterPro" id="IPR058808">
    <property type="entry name" value="GAIN_ADGRA2/3"/>
</dbReference>
<feature type="domain" description="GAIN-B" evidence="11">
    <location>
        <begin position="1416"/>
        <end position="1573"/>
    </location>
</feature>
<accession>A0A9W3A2G5</accession>
<evidence type="ECO:0000256" key="5">
    <source>
        <dbReference type="ARBA" id="ARBA00023136"/>
    </source>
</evidence>
<gene>
    <name evidence="14" type="primary">LOC106076242</name>
</gene>
<dbReference type="Gene3D" id="2.60.220.50">
    <property type="match status" value="1"/>
</dbReference>
<dbReference type="Pfam" id="PF26588">
    <property type="entry name" value="GAIN_ADGRA3"/>
    <property type="match status" value="1"/>
</dbReference>
<dbReference type="InterPro" id="IPR016186">
    <property type="entry name" value="C-type_lectin-like/link_sf"/>
</dbReference>
<feature type="transmembrane region" description="Helical" evidence="9">
    <location>
        <begin position="1780"/>
        <end position="1799"/>
    </location>
</feature>
<evidence type="ECO:0000256" key="9">
    <source>
        <dbReference type="SAM" id="Phobius"/>
    </source>
</evidence>
<dbReference type="OrthoDB" id="10037534at2759"/>
<feature type="region of interest" description="Disordered" evidence="8">
    <location>
        <begin position="182"/>
        <end position="300"/>
    </location>
</feature>
<feature type="transmembrane region" description="Helical" evidence="9">
    <location>
        <begin position="1690"/>
        <end position="1711"/>
    </location>
</feature>
<comment type="similarity">
    <text evidence="2">Belongs to the G-protein coupled receptor Fz/Smo family.</text>
</comment>
<evidence type="ECO:0000259" key="12">
    <source>
        <dbReference type="PROSITE" id="PS50261"/>
    </source>
</evidence>
<feature type="transmembrane region" description="Helical" evidence="9">
    <location>
        <begin position="1656"/>
        <end position="1678"/>
    </location>
</feature>
<feature type="compositionally biased region" description="Low complexity" evidence="8">
    <location>
        <begin position="597"/>
        <end position="615"/>
    </location>
</feature>
<dbReference type="InterPro" id="IPR000203">
    <property type="entry name" value="GPS"/>
</dbReference>
<dbReference type="GO" id="GO:0004930">
    <property type="term" value="F:G protein-coupled receptor activity"/>
    <property type="evidence" value="ECO:0007669"/>
    <property type="project" value="InterPro"/>
</dbReference>
<dbReference type="SUPFAM" id="SSF81321">
    <property type="entry name" value="Family A G protein-coupled receptor-like"/>
    <property type="match status" value="1"/>
</dbReference>
<evidence type="ECO:0000256" key="2">
    <source>
        <dbReference type="ARBA" id="ARBA00008077"/>
    </source>
</evidence>
<feature type="compositionally biased region" description="Polar residues" evidence="8">
    <location>
        <begin position="616"/>
        <end position="630"/>
    </location>
</feature>
<keyword evidence="10" id="KW-0732">Signal</keyword>
<dbReference type="SMART" id="SM01330">
    <property type="entry name" value="Frizzled"/>
    <property type="match status" value="1"/>
</dbReference>
<dbReference type="InterPro" id="IPR016187">
    <property type="entry name" value="CTDL_fold"/>
</dbReference>
<feature type="compositionally biased region" description="Polar residues" evidence="8">
    <location>
        <begin position="280"/>
        <end position="295"/>
    </location>
</feature>
<dbReference type="InterPro" id="IPR000832">
    <property type="entry name" value="GPCR_2_secretin-like"/>
</dbReference>
<dbReference type="Pfam" id="PF01825">
    <property type="entry name" value="GPS"/>
    <property type="match status" value="1"/>
</dbReference>
<dbReference type="OMA" id="TPNVAME"/>
<feature type="region of interest" description="Disordered" evidence="8">
    <location>
        <begin position="1846"/>
        <end position="1870"/>
    </location>
</feature>
<sequence length="1903" mass="209136">MTWSRDFSFPLVICLALIITTISNSQVITGVRPSTPNQATASRISALCPTGWLPASVPKPGYDLITNQLCLKLNLPERRWADAVDQCRMSKGFMVKLDSIVMVKETPLFDYLRQRDVNSVWSGMHHKYGSLLWDDLHPKMVKVYIGENEPYGWRKRGYAFDQSSYVLGDKTCGYLTLATNQTSKSNKLDRRLRRSPGDLTVRPSEVPKPKDKAQPDKPVNLHVDHDDSPSKAQPTAGQKKTATPRVLSNTTTQSTTTDQSDQEDNEHPGPTTLHPPFPGETTSKPTTPQKQSAKGTSLPSSTLALTTAEPFGFPSLIDTLYNPSSDMSLDSSPLSDFGTQEEVQVGRKDKRLEVAFDTKIPNARLPKAANSSESIESKEQVSPSWLKTVTNSKQNSTSVASPVTTVNPTQASTTPSTASKPITMASTLDKATIKLSQSLDITTAAISTSTTTAPSNAEVQTTKSTKALETTTTDSESSKENSDSSSNESGTTINSTMASLANIQNSTADQTTGPTSGTTTYADTSTPVETTNSTTTTATTTQSTDSITTTTQATSTLTQTTELTKPPQALESTTTPPTQNQEATTSQQAQDSINKPTQTQDSSTTSTQNQTSITTPAQASEHLTLNQTSKASEAVESTTRASTTTESVLLSSFTGTVQNDSLSASIKQNFTASTETIPNPKKISNMSKGEVSSSAESQDSSQEQVATLDDDIFPMQSYLNLLLPSTKQQHQIPSTTGSPSSSADSQESSEERDFFAAMRATMPAPPADVMSLGDCNEEKASLCFTEAIDQLSLVSHCERNWYGHRLLDRCYKPLTVSVTEMEAKQQCLRQSGSLAAGDTDFYGNVTAILQDMLVANKMAGKRIWLDTSLNLDIPGGNGLCSALENGQISRVSCSSRLAVICQKDAQFVRTLEDFRDKLEAITYIQNMTSFQPQTLPCPLGMTAFDDVIVWFKDGRPIDDLKDDDSTSFGPKNGQLPNSLELDLSILKRIGETSPVYLKPPMLQGEYWCEIWRKAPFRRIPSNKIYIKFTDVITLRGVIFTEPISYTDAAIFNRMGQKVGVPAAMEMRLSIMNKNITNYLRGILPIIRDVITSIKSVSADEGQSEFVTYISTSTGDLPPHMRGNVADLYLSAFFEALVLNEDVIRTEWNLTLPLIRAVSVSMTDLCPEKTLVDPKTNFSATFPSTPVNTQTYSRDYCNNAYSGNAYCKGNLQTGAYWDSWTISQSCLLLNVSAPVPGSALNGPTNGRVTNTSADGASTKLPNVITVPDSAMLDPDSVKPQVDDVSTSVDLLTQVLNQTTNLTDLDIHTVAHLVNNIASVNVPPREVGQMLIQTVNKILDAPPEVLLKAEEESHAPSRMLANLEQFGAKVDMEGQTRLRYVTPNVAMELWNLQNSNDVVIGFGATETNSWSEPLEEPRIVTIKNRTWSEQNLPGFDVAIELPESLVRNTVKHSQRDLDKALRLTMFLYRKTSAFLSLSPGETPSGDINSAIISASLGERRIEGLDEKVRLVFKPFKETKNREQETKCVFWDTETSESPVWSTKGCTYNGTLNGRDVCLCDHLTNFAILLDFYGDEKSQGVSAANETSLNVLTLIGVSLSIFGLAITIITFLAFKKLRQGRAQQTLFNMAIALLCFQTTFLVGVKQTSIKSVCLTVSVLLHYFILVSFAWMLIEAVLQYLTFVKVLGTYISKYTLKTVLSAWGFPLIPVVAVLATDYNLYYGRANYCWMNLYAFYYAFALPVGIIIVFNSIMFFIIIISLITRPKGLRSNQSNNKTRETNLKAAFTIFVLLGLTWLFGYFAIEDARAVFQYAFTILSSMQGFLIFILMVVRRKQVRDLWRAACCERRQTQKSKQKKQLSPTSSSSMSSSNSLSNSNRTLPSFINHAYDVGALVLRPELRRENSVSI</sequence>
<dbReference type="Proteomes" id="UP001165740">
    <property type="component" value="Chromosome 4"/>
</dbReference>
<feature type="compositionally biased region" description="Low complexity" evidence="8">
    <location>
        <begin position="461"/>
        <end position="475"/>
    </location>
</feature>
<feature type="compositionally biased region" description="Low complexity" evidence="8">
    <location>
        <begin position="408"/>
        <end position="420"/>
    </location>
</feature>
<evidence type="ECO:0000259" key="11">
    <source>
        <dbReference type="PROSITE" id="PS50221"/>
    </source>
</evidence>
<dbReference type="PANTHER" id="PTHR47767">
    <property type="entry name" value="ADHESION G PROTEIN-COUPLED RECEPTOR G7"/>
    <property type="match status" value="1"/>
</dbReference>
<evidence type="ECO:0000256" key="7">
    <source>
        <dbReference type="ARBA" id="ARBA00023170"/>
    </source>
</evidence>
<keyword evidence="13" id="KW-1185">Reference proteome</keyword>
<dbReference type="SMART" id="SM00303">
    <property type="entry name" value="GPS"/>
    <property type="match status" value="1"/>
</dbReference>
<organism evidence="13 14">
    <name type="scientific">Biomphalaria glabrata</name>
    <name type="common">Bloodfluke planorb</name>
    <name type="synonym">Freshwater snail</name>
    <dbReference type="NCBI Taxonomy" id="6526"/>
    <lineage>
        <taxon>Eukaryota</taxon>
        <taxon>Metazoa</taxon>
        <taxon>Spiralia</taxon>
        <taxon>Lophotrochozoa</taxon>
        <taxon>Mollusca</taxon>
        <taxon>Gastropoda</taxon>
        <taxon>Heterobranchia</taxon>
        <taxon>Euthyneura</taxon>
        <taxon>Panpulmonata</taxon>
        <taxon>Hygrophila</taxon>
        <taxon>Lymnaeoidea</taxon>
        <taxon>Planorbidae</taxon>
        <taxon>Biomphalaria</taxon>
    </lineage>
</organism>
<feature type="compositionally biased region" description="Low complexity" evidence="8">
    <location>
        <begin position="507"/>
        <end position="564"/>
    </location>
</feature>
<dbReference type="InterPro" id="IPR046338">
    <property type="entry name" value="GAIN_dom_sf"/>
</dbReference>
<dbReference type="RefSeq" id="XP_055881527.1">
    <property type="nucleotide sequence ID" value="XM_056025552.1"/>
</dbReference>
<feature type="signal peptide" evidence="10">
    <location>
        <begin position="1"/>
        <end position="25"/>
    </location>
</feature>
<feature type="compositionally biased region" description="Polar residues" evidence="8">
    <location>
        <begin position="230"/>
        <end position="241"/>
    </location>
</feature>
<dbReference type="Gene3D" id="1.20.1070.10">
    <property type="entry name" value="Rhodopsin 7-helix transmembrane proteins"/>
    <property type="match status" value="1"/>
</dbReference>
<feature type="region of interest" description="Disordered" evidence="8">
    <location>
        <begin position="673"/>
        <end position="704"/>
    </location>
</feature>
<feature type="chain" id="PRO_5040942371" evidence="10">
    <location>
        <begin position="26"/>
        <end position="1903"/>
    </location>
</feature>
<dbReference type="Pfam" id="PF00002">
    <property type="entry name" value="7tm_2"/>
    <property type="match status" value="1"/>
</dbReference>
<feature type="compositionally biased region" description="Low complexity" evidence="8">
    <location>
        <begin position="631"/>
        <end position="646"/>
    </location>
</feature>
<keyword evidence="6" id="KW-1015">Disulfide bond</keyword>
<feature type="compositionally biased region" description="Low complexity" evidence="8">
    <location>
        <begin position="1854"/>
        <end position="1870"/>
    </location>
</feature>
<feature type="region of interest" description="Disordered" evidence="8">
    <location>
        <begin position="392"/>
        <end position="420"/>
    </location>
</feature>
<dbReference type="InterPro" id="IPR000539">
    <property type="entry name" value="Frizzled/Smoothened_7TM"/>
</dbReference>
<dbReference type="PROSITE" id="PS50261">
    <property type="entry name" value="G_PROTEIN_RECEP_F2_4"/>
    <property type="match status" value="1"/>
</dbReference>
<feature type="compositionally biased region" description="Polar residues" evidence="8">
    <location>
        <begin position="570"/>
        <end position="596"/>
    </location>
</feature>
<dbReference type="CDD" id="cd15040">
    <property type="entry name" value="7tmB2_Adhesion"/>
    <property type="match status" value="1"/>
</dbReference>
<reference evidence="14" key="1">
    <citation type="submission" date="2025-08" db="UniProtKB">
        <authorList>
            <consortium name="RefSeq"/>
        </authorList>
    </citation>
    <scope>IDENTIFICATION</scope>
</reference>
<feature type="region of interest" description="Disordered" evidence="8">
    <location>
        <begin position="726"/>
        <end position="752"/>
    </location>
</feature>
<feature type="compositionally biased region" description="Low complexity" evidence="8">
    <location>
        <begin position="483"/>
        <end position="492"/>
    </location>
</feature>
<name>A0A9W3A2G5_BIOGL</name>
<feature type="compositionally biased region" description="Low complexity" evidence="8">
    <location>
        <begin position="248"/>
        <end position="259"/>
    </location>
</feature>
<evidence type="ECO:0000256" key="1">
    <source>
        <dbReference type="ARBA" id="ARBA00004141"/>
    </source>
</evidence>
<dbReference type="PROSITE" id="PS50221">
    <property type="entry name" value="GAIN_B"/>
    <property type="match status" value="1"/>
</dbReference>
<dbReference type="InterPro" id="IPR057244">
    <property type="entry name" value="GAIN_B"/>
</dbReference>
<evidence type="ECO:0000256" key="6">
    <source>
        <dbReference type="ARBA" id="ARBA00023157"/>
    </source>
</evidence>
<evidence type="ECO:0000256" key="4">
    <source>
        <dbReference type="ARBA" id="ARBA00022989"/>
    </source>
</evidence>
<dbReference type="SUPFAM" id="SSF56436">
    <property type="entry name" value="C-type lectin-like"/>
    <property type="match status" value="2"/>
</dbReference>
<dbReference type="InterPro" id="IPR017981">
    <property type="entry name" value="GPCR_2-like_7TM"/>
</dbReference>
<feature type="transmembrane region" description="Helical" evidence="9">
    <location>
        <begin position="1588"/>
        <end position="1611"/>
    </location>
</feature>
<evidence type="ECO:0000256" key="10">
    <source>
        <dbReference type="SAM" id="SignalP"/>
    </source>
</evidence>
<feature type="region of interest" description="Disordered" evidence="8">
    <location>
        <begin position="506"/>
        <end position="646"/>
    </location>
</feature>
<feature type="region of interest" description="Disordered" evidence="8">
    <location>
        <begin position="450"/>
        <end position="492"/>
    </location>
</feature>
<keyword evidence="4 9" id="KW-1133">Transmembrane helix</keyword>